<evidence type="ECO:0000256" key="1">
    <source>
        <dbReference type="SAM" id="Phobius"/>
    </source>
</evidence>
<dbReference type="Proteomes" id="UP001432322">
    <property type="component" value="Unassembled WGS sequence"/>
</dbReference>
<keyword evidence="1" id="KW-0472">Membrane</keyword>
<reference evidence="2" key="1">
    <citation type="submission" date="2023-10" db="EMBL/GenBank/DDBJ databases">
        <title>Genome assembly of Pristionchus species.</title>
        <authorList>
            <person name="Yoshida K."/>
            <person name="Sommer R.J."/>
        </authorList>
    </citation>
    <scope>NUCLEOTIDE SEQUENCE</scope>
    <source>
        <strain evidence="2">RS5133</strain>
    </source>
</reference>
<evidence type="ECO:0008006" key="4">
    <source>
        <dbReference type="Google" id="ProtNLM"/>
    </source>
</evidence>
<keyword evidence="1" id="KW-1133">Transmembrane helix</keyword>
<keyword evidence="3" id="KW-1185">Reference proteome</keyword>
<dbReference type="AlphaFoldDB" id="A0AAV5W1T5"/>
<dbReference type="EMBL" id="BTSY01000004">
    <property type="protein sequence ID" value="GMT25864.1"/>
    <property type="molecule type" value="Genomic_DNA"/>
</dbReference>
<name>A0AAV5W1T5_9BILA</name>
<feature type="non-terminal residue" evidence="2">
    <location>
        <position position="143"/>
    </location>
</feature>
<proteinExistence type="predicted"/>
<evidence type="ECO:0000313" key="3">
    <source>
        <dbReference type="Proteomes" id="UP001432322"/>
    </source>
</evidence>
<gene>
    <name evidence="2" type="ORF">PFISCL1PPCAC_17161</name>
</gene>
<feature type="non-terminal residue" evidence="2">
    <location>
        <position position="1"/>
    </location>
</feature>
<feature type="transmembrane region" description="Helical" evidence="1">
    <location>
        <begin position="12"/>
        <end position="34"/>
    </location>
</feature>
<organism evidence="2 3">
    <name type="scientific">Pristionchus fissidentatus</name>
    <dbReference type="NCBI Taxonomy" id="1538716"/>
    <lineage>
        <taxon>Eukaryota</taxon>
        <taxon>Metazoa</taxon>
        <taxon>Ecdysozoa</taxon>
        <taxon>Nematoda</taxon>
        <taxon>Chromadorea</taxon>
        <taxon>Rhabditida</taxon>
        <taxon>Rhabditina</taxon>
        <taxon>Diplogasteromorpha</taxon>
        <taxon>Diplogasteroidea</taxon>
        <taxon>Neodiplogasteridae</taxon>
        <taxon>Pristionchus</taxon>
    </lineage>
</organism>
<protein>
    <recommendedName>
        <fullName evidence="4">G protein-coupled receptor</fullName>
    </recommendedName>
</protein>
<sequence>DLHQTPSGFVSSLVNVSVSVLFPPSSFLIFIILLRLPPVHSAAQCFFSFLLKHIPPVRSAAQCFFSFSLKYDLGSVVGMQASLFGLSSASLFSLLLASFDRVTLTISLNSCVFPQQKKLTLTVSLLLSLRTFPSLIAWSSSAV</sequence>
<comment type="caution">
    <text evidence="2">The sequence shown here is derived from an EMBL/GenBank/DDBJ whole genome shotgun (WGS) entry which is preliminary data.</text>
</comment>
<evidence type="ECO:0000313" key="2">
    <source>
        <dbReference type="EMBL" id="GMT25864.1"/>
    </source>
</evidence>
<feature type="transmembrane region" description="Helical" evidence="1">
    <location>
        <begin position="77"/>
        <end position="99"/>
    </location>
</feature>
<keyword evidence="1" id="KW-0812">Transmembrane</keyword>
<accession>A0AAV5W1T5</accession>